<dbReference type="Proteomes" id="UP001345219">
    <property type="component" value="Chromosome 10"/>
</dbReference>
<keyword evidence="1" id="KW-1133">Transmembrane helix</keyword>
<gene>
    <name evidence="2" type="ORF">SAY87_012259</name>
</gene>
<comment type="caution">
    <text evidence="2">The sequence shown here is derived from an EMBL/GenBank/DDBJ whole genome shotgun (WGS) entry which is preliminary data.</text>
</comment>
<feature type="transmembrane region" description="Helical" evidence="1">
    <location>
        <begin position="108"/>
        <end position="130"/>
    </location>
</feature>
<keyword evidence="1" id="KW-0812">Transmembrane</keyword>
<evidence type="ECO:0000313" key="2">
    <source>
        <dbReference type="EMBL" id="KAK4745947.1"/>
    </source>
</evidence>
<reference evidence="2 3" key="1">
    <citation type="journal article" date="2023" name="Hortic Res">
        <title>Pangenome of water caltrop reveals structural variations and asymmetric subgenome divergence after allopolyploidization.</title>
        <authorList>
            <person name="Zhang X."/>
            <person name="Chen Y."/>
            <person name="Wang L."/>
            <person name="Yuan Y."/>
            <person name="Fang M."/>
            <person name="Shi L."/>
            <person name="Lu R."/>
            <person name="Comes H.P."/>
            <person name="Ma Y."/>
            <person name="Chen Y."/>
            <person name="Huang G."/>
            <person name="Zhou Y."/>
            <person name="Zheng Z."/>
            <person name="Qiu Y."/>
        </authorList>
    </citation>
    <scope>NUCLEOTIDE SEQUENCE [LARGE SCALE GENOMIC DNA]</scope>
    <source>
        <tissue evidence="2">Roots</tissue>
    </source>
</reference>
<evidence type="ECO:0000313" key="3">
    <source>
        <dbReference type="Proteomes" id="UP001345219"/>
    </source>
</evidence>
<keyword evidence="3" id="KW-1185">Reference proteome</keyword>
<evidence type="ECO:0000256" key="1">
    <source>
        <dbReference type="SAM" id="Phobius"/>
    </source>
</evidence>
<name>A0AAN7H0V0_9MYRT</name>
<keyword evidence="1" id="KW-0472">Membrane</keyword>
<proteinExistence type="predicted"/>
<sequence>MATSSVPATSSCNGSPRHAVGTIATRRRVADPYDPADRLSDDEENVTIAVNHLHHHHHHYQPVRYPVLRRKLFMGVPESVLHKIENLLFWSCGAAERMRSRRNLGRKILGFLIVLVVISLFVKVSFLSYVHSNRRSVGSGFLRLHAFKDDWAQAQRAVTEEAFLPKLVVEKLPTPEIWMKSSSENYHQCITRPRNRISMSIAPKFSCNANRFVAELKYLHGIIF</sequence>
<dbReference type="EMBL" id="JAXIOK010000021">
    <property type="protein sequence ID" value="KAK4745947.1"/>
    <property type="molecule type" value="Genomic_DNA"/>
</dbReference>
<dbReference type="AlphaFoldDB" id="A0AAN7H0V0"/>
<accession>A0AAN7H0V0</accession>
<protein>
    <submittedName>
        <fullName evidence="2">Uncharacterized protein</fullName>
    </submittedName>
</protein>
<organism evidence="2 3">
    <name type="scientific">Trapa incisa</name>
    <dbReference type="NCBI Taxonomy" id="236973"/>
    <lineage>
        <taxon>Eukaryota</taxon>
        <taxon>Viridiplantae</taxon>
        <taxon>Streptophyta</taxon>
        <taxon>Embryophyta</taxon>
        <taxon>Tracheophyta</taxon>
        <taxon>Spermatophyta</taxon>
        <taxon>Magnoliopsida</taxon>
        <taxon>eudicotyledons</taxon>
        <taxon>Gunneridae</taxon>
        <taxon>Pentapetalae</taxon>
        <taxon>rosids</taxon>
        <taxon>malvids</taxon>
        <taxon>Myrtales</taxon>
        <taxon>Lythraceae</taxon>
        <taxon>Trapa</taxon>
    </lineage>
</organism>